<dbReference type="InterPro" id="IPR006566">
    <property type="entry name" value="FBD"/>
</dbReference>
<reference evidence="3" key="5">
    <citation type="journal article" date="2018" name="Nat. Plants">
        <title>Whole-genome landscape of Medicago truncatula symbiotic genes.</title>
        <authorList>
            <person name="Pecrix Y."/>
            <person name="Gamas P."/>
            <person name="Carrere S."/>
        </authorList>
    </citation>
    <scope>NUCLEOTIDE SEQUENCE</scope>
    <source>
        <tissue evidence="3">Leaves</tissue>
    </source>
</reference>
<keyword evidence="5" id="KW-1185">Reference proteome</keyword>
<organism evidence="2 5">
    <name type="scientific">Medicago truncatula</name>
    <name type="common">Barrel medic</name>
    <name type="synonym">Medicago tribuloides</name>
    <dbReference type="NCBI Taxonomy" id="3880"/>
    <lineage>
        <taxon>Eukaryota</taxon>
        <taxon>Viridiplantae</taxon>
        <taxon>Streptophyta</taxon>
        <taxon>Embryophyta</taxon>
        <taxon>Tracheophyta</taxon>
        <taxon>Spermatophyta</taxon>
        <taxon>Magnoliopsida</taxon>
        <taxon>eudicotyledons</taxon>
        <taxon>Gunneridae</taxon>
        <taxon>Pentapetalae</taxon>
        <taxon>rosids</taxon>
        <taxon>fabids</taxon>
        <taxon>Fabales</taxon>
        <taxon>Fabaceae</taxon>
        <taxon>Papilionoideae</taxon>
        <taxon>50 kb inversion clade</taxon>
        <taxon>NPAAA clade</taxon>
        <taxon>Hologalegina</taxon>
        <taxon>IRL clade</taxon>
        <taxon>Trifolieae</taxon>
        <taxon>Medicago</taxon>
    </lineage>
</organism>
<dbReference type="PROSITE" id="PS50181">
    <property type="entry name" value="FBOX"/>
    <property type="match status" value="1"/>
</dbReference>
<proteinExistence type="predicted"/>
<dbReference type="Pfam" id="PF00646">
    <property type="entry name" value="F-box"/>
    <property type="match status" value="1"/>
</dbReference>
<evidence type="ECO:0000313" key="3">
    <source>
        <dbReference type="EMBL" id="RHN41101.1"/>
    </source>
</evidence>
<dbReference type="EMBL" id="CM001224">
    <property type="protein sequence ID" value="KEH19804.1"/>
    <property type="molecule type" value="Genomic_DNA"/>
</dbReference>
<dbReference type="Proteomes" id="UP000265566">
    <property type="component" value="Chromosome 8"/>
</dbReference>
<dbReference type="SUPFAM" id="SSF81383">
    <property type="entry name" value="F-box domain"/>
    <property type="match status" value="1"/>
</dbReference>
<dbReference type="Gramene" id="rna47390">
    <property type="protein sequence ID" value="RHN41101.1"/>
    <property type="gene ID" value="gene47390"/>
</dbReference>
<sequence length="419" mass="48250">MEEENEGIDRLTTLPNSLLCHILSFLPTKTSVDMSLVSRKCRHLWKTLDVFNFHDNCDEYTYQGPDDEYNEQFMLFTVFVNTVLSLRRSRVIRKFRLSCDHIYPDPFAGHSIDTWISTAIGPHLEEFHLTIFSADGFSNLPLTLFSCCSNLVSLSLNGYILLQLQESSVFCLPSLKVLQLLEYRLDLNSVNILLSRCSVLENLEISFNPESLAIIRVPSSLKRLKITVENDVGALLEIDAPGLKYLSLKHITFCDATAVGNFHNVEEAYLDVSHSAMPLLLGDFPEFRYLLHLQLGLLSFNSTFLFDMLQKCPLLQSFTTYLFKKVNRSYDSSPSYKWEAKPKSVPKYLVSHLTFIRFQGYIGNEMEFIGYVLQNGLVLKTMIIYEYWLKSLDQPKTKEWLKKISDLPRGSAMCQVKFW</sequence>
<dbReference type="EnsemblPlants" id="KEH19804">
    <property type="protein sequence ID" value="KEH19804"/>
    <property type="gene ID" value="MTR_8g468760"/>
</dbReference>
<evidence type="ECO:0000313" key="2">
    <source>
        <dbReference type="EMBL" id="KEH19804.1"/>
    </source>
</evidence>
<dbReference type="KEGG" id="mtr:25502770"/>
<dbReference type="Proteomes" id="UP000002051">
    <property type="component" value="Chromosome 8"/>
</dbReference>
<dbReference type="InterPro" id="IPR053781">
    <property type="entry name" value="F-box_AtFBL13-like"/>
</dbReference>
<dbReference type="SMART" id="SM00579">
    <property type="entry name" value="FBD"/>
    <property type="match status" value="1"/>
</dbReference>
<dbReference type="InterPro" id="IPR036047">
    <property type="entry name" value="F-box-like_dom_sf"/>
</dbReference>
<dbReference type="HOGENOM" id="CLU_010721_1_2_1"/>
<dbReference type="InterPro" id="IPR032675">
    <property type="entry name" value="LRR_dom_sf"/>
</dbReference>
<evidence type="ECO:0000313" key="4">
    <source>
        <dbReference type="EnsemblPlants" id="KEH19804"/>
    </source>
</evidence>
<accession>A0A072TQM9</accession>
<name>A0A072TQM9_MEDTR</name>
<reference evidence="4" key="3">
    <citation type="submission" date="2015-04" db="UniProtKB">
        <authorList>
            <consortium name="EnsemblPlants"/>
        </authorList>
    </citation>
    <scope>IDENTIFICATION</scope>
    <source>
        <strain evidence="4">cv. Jemalong A17</strain>
    </source>
</reference>
<dbReference type="Pfam" id="PF08387">
    <property type="entry name" value="FBD"/>
    <property type="match status" value="1"/>
</dbReference>
<dbReference type="STRING" id="3880.A0A072TQM9"/>
<dbReference type="CDD" id="cd22160">
    <property type="entry name" value="F-box_AtFBL13-like"/>
    <property type="match status" value="1"/>
</dbReference>
<dbReference type="EMBL" id="PSQE01000008">
    <property type="protein sequence ID" value="RHN41101.1"/>
    <property type="molecule type" value="Genomic_DNA"/>
</dbReference>
<dbReference type="SUPFAM" id="SSF52047">
    <property type="entry name" value="RNI-like"/>
    <property type="match status" value="1"/>
</dbReference>
<evidence type="ECO:0000313" key="5">
    <source>
        <dbReference type="Proteomes" id="UP000002051"/>
    </source>
</evidence>
<feature type="domain" description="F-box" evidence="1">
    <location>
        <begin position="8"/>
        <end position="54"/>
    </location>
</feature>
<dbReference type="InterPro" id="IPR055357">
    <property type="entry name" value="LRR_At1g61320_AtMIF1"/>
</dbReference>
<gene>
    <name evidence="4" type="primary">25502770</name>
    <name evidence="2" type="ordered locus">MTR_8g468760</name>
    <name evidence="3" type="ORF">MtrunA17_Chr8g0362461</name>
</gene>
<dbReference type="SMART" id="SM00256">
    <property type="entry name" value="FBOX"/>
    <property type="match status" value="1"/>
</dbReference>
<protein>
    <submittedName>
        <fullName evidence="2">F-box/RNI/FBD-like domain protein</fullName>
    </submittedName>
    <submittedName>
        <fullName evidence="3">Putative F-box domain, FBD domain, leucine-rich repeat domain, L domain-containing protein</fullName>
    </submittedName>
</protein>
<dbReference type="PANTHER" id="PTHR31900:SF30">
    <property type="entry name" value="SUPERFAMILY PROTEIN, PUTATIVE-RELATED"/>
    <property type="match status" value="1"/>
</dbReference>
<dbReference type="InterPro" id="IPR050232">
    <property type="entry name" value="FBL13/AtMIF1-like"/>
</dbReference>
<evidence type="ECO:0000313" key="6">
    <source>
        <dbReference type="Proteomes" id="UP000265566"/>
    </source>
</evidence>
<reference evidence="6" key="4">
    <citation type="journal article" date="2018" name="Nat. Plants">
        <title>Whole-genome landscape of Medicago truncatula symbiotic genes.</title>
        <authorList>
            <person name="Pecrix Y."/>
            <person name="Staton S.E."/>
            <person name="Sallet E."/>
            <person name="Lelandais-Briere C."/>
            <person name="Moreau S."/>
            <person name="Carrere S."/>
            <person name="Blein T."/>
            <person name="Jardinaud M.F."/>
            <person name="Latrasse D."/>
            <person name="Zouine M."/>
            <person name="Zahm M."/>
            <person name="Kreplak J."/>
            <person name="Mayjonade B."/>
            <person name="Satge C."/>
            <person name="Perez M."/>
            <person name="Cauet S."/>
            <person name="Marande W."/>
            <person name="Chantry-Darmon C."/>
            <person name="Lopez-Roques C."/>
            <person name="Bouchez O."/>
            <person name="Berard A."/>
            <person name="Debelle F."/>
            <person name="Munos S."/>
            <person name="Bendahmane A."/>
            <person name="Berges H."/>
            <person name="Niebel A."/>
            <person name="Buitink J."/>
            <person name="Frugier F."/>
            <person name="Benhamed M."/>
            <person name="Crespi M."/>
            <person name="Gouzy J."/>
            <person name="Gamas P."/>
        </authorList>
    </citation>
    <scope>NUCLEOTIDE SEQUENCE [LARGE SCALE GENOMIC DNA]</scope>
    <source>
        <strain evidence="6">cv. Jemalong A17</strain>
    </source>
</reference>
<dbReference type="InterPro" id="IPR001810">
    <property type="entry name" value="F-box_dom"/>
</dbReference>
<reference evidence="2 5" key="2">
    <citation type="journal article" date="2014" name="BMC Genomics">
        <title>An improved genome release (version Mt4.0) for the model legume Medicago truncatula.</title>
        <authorList>
            <person name="Tang H."/>
            <person name="Krishnakumar V."/>
            <person name="Bidwell S."/>
            <person name="Rosen B."/>
            <person name="Chan A."/>
            <person name="Zhou S."/>
            <person name="Gentzbittel L."/>
            <person name="Childs K.L."/>
            <person name="Yandell M."/>
            <person name="Gundlach H."/>
            <person name="Mayer K.F."/>
            <person name="Schwartz D.C."/>
            <person name="Town C.D."/>
        </authorList>
    </citation>
    <scope>GENOME REANNOTATION</scope>
    <source>
        <strain evidence="2">A17</strain>
        <strain evidence="4 5">cv. Jemalong A17</strain>
    </source>
</reference>
<dbReference type="Gene3D" id="1.20.1280.50">
    <property type="match status" value="1"/>
</dbReference>
<dbReference type="Pfam" id="PF23622">
    <property type="entry name" value="LRR_At1g61320_AtMIF1"/>
    <property type="match status" value="1"/>
</dbReference>
<reference evidence="2 5" key="1">
    <citation type="journal article" date="2011" name="Nature">
        <title>The Medicago genome provides insight into the evolution of rhizobial symbioses.</title>
        <authorList>
            <person name="Young N.D."/>
            <person name="Debelle F."/>
            <person name="Oldroyd G.E."/>
            <person name="Geurts R."/>
            <person name="Cannon S.B."/>
            <person name="Udvardi M.K."/>
            <person name="Benedito V.A."/>
            <person name="Mayer K.F."/>
            <person name="Gouzy J."/>
            <person name="Schoof H."/>
            <person name="Van de Peer Y."/>
            <person name="Proost S."/>
            <person name="Cook D.R."/>
            <person name="Meyers B.C."/>
            <person name="Spannagl M."/>
            <person name="Cheung F."/>
            <person name="De Mita S."/>
            <person name="Krishnakumar V."/>
            <person name="Gundlach H."/>
            <person name="Zhou S."/>
            <person name="Mudge J."/>
            <person name="Bharti A.K."/>
            <person name="Murray J.D."/>
            <person name="Naoumkina M.A."/>
            <person name="Rosen B."/>
            <person name="Silverstein K.A."/>
            <person name="Tang H."/>
            <person name="Rombauts S."/>
            <person name="Zhao P.X."/>
            <person name="Zhou P."/>
            <person name="Barbe V."/>
            <person name="Bardou P."/>
            <person name="Bechner M."/>
            <person name="Bellec A."/>
            <person name="Berger A."/>
            <person name="Berges H."/>
            <person name="Bidwell S."/>
            <person name="Bisseling T."/>
            <person name="Choisne N."/>
            <person name="Couloux A."/>
            <person name="Denny R."/>
            <person name="Deshpande S."/>
            <person name="Dai X."/>
            <person name="Doyle J.J."/>
            <person name="Dudez A.M."/>
            <person name="Farmer A.D."/>
            <person name="Fouteau S."/>
            <person name="Franken C."/>
            <person name="Gibelin C."/>
            <person name="Gish J."/>
            <person name="Goldstein S."/>
            <person name="Gonzalez A.J."/>
            <person name="Green P.J."/>
            <person name="Hallab A."/>
            <person name="Hartog M."/>
            <person name="Hua A."/>
            <person name="Humphray S.J."/>
            <person name="Jeong D.H."/>
            <person name="Jing Y."/>
            <person name="Jocker A."/>
            <person name="Kenton S.M."/>
            <person name="Kim D.J."/>
            <person name="Klee K."/>
            <person name="Lai H."/>
            <person name="Lang C."/>
            <person name="Lin S."/>
            <person name="Macmil S.L."/>
            <person name="Magdelenat G."/>
            <person name="Matthews L."/>
            <person name="McCorrison J."/>
            <person name="Monaghan E.L."/>
            <person name="Mun J.H."/>
            <person name="Najar F.Z."/>
            <person name="Nicholson C."/>
            <person name="Noirot C."/>
            <person name="O'Bleness M."/>
            <person name="Paule C.R."/>
            <person name="Poulain J."/>
            <person name="Prion F."/>
            <person name="Qin B."/>
            <person name="Qu C."/>
            <person name="Retzel E.F."/>
            <person name="Riddle C."/>
            <person name="Sallet E."/>
            <person name="Samain S."/>
            <person name="Samson N."/>
            <person name="Sanders I."/>
            <person name="Saurat O."/>
            <person name="Scarpelli C."/>
            <person name="Schiex T."/>
            <person name="Segurens B."/>
            <person name="Severin A.J."/>
            <person name="Sherrier D.J."/>
            <person name="Shi R."/>
            <person name="Sims S."/>
            <person name="Singer S.R."/>
            <person name="Sinharoy S."/>
            <person name="Sterck L."/>
            <person name="Viollet A."/>
            <person name="Wang B.B."/>
            <person name="Wang K."/>
            <person name="Wang M."/>
            <person name="Wang X."/>
            <person name="Warfsmann J."/>
            <person name="Weissenbach J."/>
            <person name="White D.D."/>
            <person name="White J.D."/>
            <person name="Wiley G.B."/>
            <person name="Wincker P."/>
            <person name="Xing Y."/>
            <person name="Yang L."/>
            <person name="Yao Z."/>
            <person name="Ying F."/>
            <person name="Zhai J."/>
            <person name="Zhou L."/>
            <person name="Zuber A."/>
            <person name="Denarie J."/>
            <person name="Dixon R.A."/>
            <person name="May G.D."/>
            <person name="Schwartz D.C."/>
            <person name="Rogers J."/>
            <person name="Quetier F."/>
            <person name="Town C.D."/>
            <person name="Roe B.A."/>
        </authorList>
    </citation>
    <scope>NUCLEOTIDE SEQUENCE [LARGE SCALE GENOMIC DNA]</scope>
    <source>
        <strain evidence="2">A17</strain>
        <strain evidence="4 5">cv. Jemalong A17</strain>
    </source>
</reference>
<evidence type="ECO:0000259" key="1">
    <source>
        <dbReference type="PROSITE" id="PS50181"/>
    </source>
</evidence>
<dbReference type="PANTHER" id="PTHR31900">
    <property type="entry name" value="F-BOX/RNI SUPERFAMILY PROTEIN-RELATED"/>
    <property type="match status" value="1"/>
</dbReference>
<dbReference type="OrthoDB" id="1411830at2759"/>
<dbReference type="Gene3D" id="3.80.10.10">
    <property type="entry name" value="Ribonuclease Inhibitor"/>
    <property type="match status" value="1"/>
</dbReference>
<dbReference type="AlphaFoldDB" id="A0A072TQM9"/>